<accession>A0A8H6YBQ4</accession>
<dbReference type="OrthoDB" id="3031817at2759"/>
<sequence length="181" mass="20559">MVAFTQPSGGVIEKVDRFPAVRLHDLAADVEVFLRAIYDSRYEFLTPAVHVSMAINCRSYFIPAPAPIEILAVLGILRLSHKYDIEYLYRRALEHLKVDEWYGQTYDVPAADHILDLDLQATPALTSLSIIHAAMEVGAQWLLPRAYCWAATLPIEELLLFHGGEMEPYVQKCLRARETFL</sequence>
<name>A0A8H6YBQ4_9AGAR</name>
<protein>
    <submittedName>
        <fullName evidence="1">BTB domain-containing protein</fullName>
    </submittedName>
</protein>
<reference evidence="1" key="1">
    <citation type="submission" date="2020-05" db="EMBL/GenBank/DDBJ databases">
        <title>Mycena genomes resolve the evolution of fungal bioluminescence.</title>
        <authorList>
            <person name="Tsai I.J."/>
        </authorList>
    </citation>
    <scope>NUCLEOTIDE SEQUENCE</scope>
    <source>
        <strain evidence="1">CCC161011</strain>
    </source>
</reference>
<keyword evidence="2" id="KW-1185">Reference proteome</keyword>
<gene>
    <name evidence="1" type="ORF">MVEN_00859400</name>
</gene>
<evidence type="ECO:0000313" key="1">
    <source>
        <dbReference type="EMBL" id="KAF7358113.1"/>
    </source>
</evidence>
<dbReference type="AlphaFoldDB" id="A0A8H6YBQ4"/>
<dbReference type="Proteomes" id="UP000620124">
    <property type="component" value="Unassembled WGS sequence"/>
</dbReference>
<evidence type="ECO:0000313" key="2">
    <source>
        <dbReference type="Proteomes" id="UP000620124"/>
    </source>
</evidence>
<proteinExistence type="predicted"/>
<dbReference type="EMBL" id="JACAZI010000006">
    <property type="protein sequence ID" value="KAF7358113.1"/>
    <property type="molecule type" value="Genomic_DNA"/>
</dbReference>
<organism evidence="1 2">
    <name type="scientific">Mycena venus</name>
    <dbReference type="NCBI Taxonomy" id="2733690"/>
    <lineage>
        <taxon>Eukaryota</taxon>
        <taxon>Fungi</taxon>
        <taxon>Dikarya</taxon>
        <taxon>Basidiomycota</taxon>
        <taxon>Agaricomycotina</taxon>
        <taxon>Agaricomycetes</taxon>
        <taxon>Agaricomycetidae</taxon>
        <taxon>Agaricales</taxon>
        <taxon>Marasmiineae</taxon>
        <taxon>Mycenaceae</taxon>
        <taxon>Mycena</taxon>
    </lineage>
</organism>
<comment type="caution">
    <text evidence="1">The sequence shown here is derived from an EMBL/GenBank/DDBJ whole genome shotgun (WGS) entry which is preliminary data.</text>
</comment>